<dbReference type="InterPro" id="IPR000160">
    <property type="entry name" value="GGDEF_dom"/>
</dbReference>
<dbReference type="CDD" id="cd01948">
    <property type="entry name" value="EAL"/>
    <property type="match status" value="1"/>
</dbReference>
<dbReference type="Pfam" id="PF00563">
    <property type="entry name" value="EAL"/>
    <property type="match status" value="1"/>
</dbReference>
<dbReference type="AlphaFoldDB" id="E9S9W9"/>
<dbReference type="Gene3D" id="3.20.20.450">
    <property type="entry name" value="EAL domain"/>
    <property type="match status" value="1"/>
</dbReference>
<keyword evidence="4" id="KW-1185">Reference proteome</keyword>
<evidence type="ECO:0000313" key="4">
    <source>
        <dbReference type="Proteomes" id="UP000004259"/>
    </source>
</evidence>
<protein>
    <submittedName>
        <fullName evidence="3">Diguanylate cyclase (GGDEF) domain protein</fullName>
    </submittedName>
</protein>
<dbReference type="SUPFAM" id="SSF55073">
    <property type="entry name" value="Nucleotide cyclase"/>
    <property type="match status" value="1"/>
</dbReference>
<proteinExistence type="predicted"/>
<dbReference type="STRING" id="246199.CUS_6420"/>
<dbReference type="Gene3D" id="3.30.70.270">
    <property type="match status" value="1"/>
</dbReference>
<dbReference type="Pfam" id="PF00990">
    <property type="entry name" value="GGDEF"/>
    <property type="match status" value="1"/>
</dbReference>
<evidence type="ECO:0000259" key="1">
    <source>
        <dbReference type="PROSITE" id="PS50883"/>
    </source>
</evidence>
<accession>E9S9W9</accession>
<dbReference type="PANTHER" id="PTHR33121:SF70">
    <property type="entry name" value="SIGNALING PROTEIN YKOW"/>
    <property type="match status" value="1"/>
</dbReference>
<dbReference type="InterPro" id="IPR029787">
    <property type="entry name" value="Nucleotide_cyclase"/>
</dbReference>
<dbReference type="GO" id="GO:0071111">
    <property type="term" value="F:cyclic-guanylate-specific phosphodiesterase activity"/>
    <property type="evidence" value="ECO:0007669"/>
    <property type="project" value="InterPro"/>
</dbReference>
<dbReference type="InterPro" id="IPR001633">
    <property type="entry name" value="EAL_dom"/>
</dbReference>
<organism evidence="3 4">
    <name type="scientific">Ruminococcus albus 8</name>
    <dbReference type="NCBI Taxonomy" id="246199"/>
    <lineage>
        <taxon>Bacteria</taxon>
        <taxon>Bacillati</taxon>
        <taxon>Bacillota</taxon>
        <taxon>Clostridia</taxon>
        <taxon>Eubacteriales</taxon>
        <taxon>Oscillospiraceae</taxon>
        <taxon>Ruminococcus</taxon>
    </lineage>
</organism>
<dbReference type="InterPro" id="IPR050706">
    <property type="entry name" value="Cyclic-di-GMP_PDE-like"/>
</dbReference>
<dbReference type="PROSITE" id="PS50883">
    <property type="entry name" value="EAL"/>
    <property type="match status" value="1"/>
</dbReference>
<dbReference type="RefSeq" id="WP_002847884.1">
    <property type="nucleotide sequence ID" value="NZ_ADKM02000050.1"/>
</dbReference>
<dbReference type="OrthoDB" id="9762141at2"/>
<evidence type="ECO:0000259" key="2">
    <source>
        <dbReference type="PROSITE" id="PS50887"/>
    </source>
</evidence>
<comment type="caution">
    <text evidence="3">The sequence shown here is derived from an EMBL/GenBank/DDBJ whole genome shotgun (WGS) entry which is preliminary data.</text>
</comment>
<sequence length="563" mass="64196">MKEDKLSRYYVLLEELNEAVTSEAGFDIESITSALAGLCGLFNISKGVTEYYKSISYEQVGKGDRFICFDSGEEGTVLMEKRVVTKNMAVAKCTVYQAEGACPLEEDERKKVDLIMRIVLRVIIHNNLQDIVEQMTFYDESGYPNLRSFTRYLEKHAENNRLYGYTAVHFNLRHFTLINQEIGRTSGDIAMKNYFNEIGKLVGDDGIVCRVGGDNFVCMFASERIAPILEVMKSAPVAYDVGGEKRVMVSSSAGVFVIPDDFVYRNLGDVMDKVLTCSRAAREGGQESIVYFNSRMVEGKEKVMRVQQLFPKALENGEFKVFYQPKIDIETGELAGAEALCRWIRDGRIVPPMEFIPILEQNTDICKLDFHMLDMVCKDIKRWLAEGRNVVRVSVNLSRKHMMDVDLLEHILRIIDENEVPHKYIEIELTETTTDVEFKDLKRVVNGLQMAGIYTSVDDFGMGYSSLKLIREIPWNVLKVDKSFLPVDDDSAESTRTIMFKYVVAMAKALGLETIAEGVETEHQVDVLRDNRCSFAQGFLFDKPLPLNEFEDRLTKHKYEMNK</sequence>
<dbReference type="PANTHER" id="PTHR33121">
    <property type="entry name" value="CYCLIC DI-GMP PHOSPHODIESTERASE PDEF"/>
    <property type="match status" value="1"/>
</dbReference>
<feature type="domain" description="GGDEF" evidence="2">
    <location>
        <begin position="163"/>
        <end position="294"/>
    </location>
</feature>
<dbReference type="SMART" id="SM00052">
    <property type="entry name" value="EAL"/>
    <property type="match status" value="1"/>
</dbReference>
<dbReference type="InterPro" id="IPR035919">
    <property type="entry name" value="EAL_sf"/>
</dbReference>
<dbReference type="eggNOG" id="COG2200">
    <property type="taxonomic scope" value="Bacteria"/>
</dbReference>
<gene>
    <name evidence="3" type="ORF">CUS_6420</name>
</gene>
<reference evidence="3 4" key="1">
    <citation type="submission" date="2011-02" db="EMBL/GenBank/DDBJ databases">
        <authorList>
            <person name="Nelson K.E."/>
            <person name="Sutton G."/>
            <person name="Torralba M."/>
            <person name="Durkin S."/>
            <person name="Harkins D."/>
            <person name="Montgomery R."/>
            <person name="Ziemer C."/>
            <person name="Klaassens E."/>
            <person name="Ocuiv P."/>
            <person name="Morrison M."/>
        </authorList>
    </citation>
    <scope>NUCLEOTIDE SEQUENCE [LARGE SCALE GENOMIC DNA]</scope>
    <source>
        <strain evidence="3 4">8</strain>
    </source>
</reference>
<dbReference type="PROSITE" id="PS50887">
    <property type="entry name" value="GGDEF"/>
    <property type="match status" value="1"/>
</dbReference>
<name>E9S9W9_RUMAL</name>
<evidence type="ECO:0000313" key="3">
    <source>
        <dbReference type="EMBL" id="EGC03900.1"/>
    </source>
</evidence>
<dbReference type="SMART" id="SM00267">
    <property type="entry name" value="GGDEF"/>
    <property type="match status" value="1"/>
</dbReference>
<feature type="domain" description="EAL" evidence="1">
    <location>
        <begin position="303"/>
        <end position="558"/>
    </location>
</feature>
<dbReference type="EMBL" id="ADKM02000050">
    <property type="protein sequence ID" value="EGC03900.1"/>
    <property type="molecule type" value="Genomic_DNA"/>
</dbReference>
<dbReference type="SUPFAM" id="SSF141868">
    <property type="entry name" value="EAL domain-like"/>
    <property type="match status" value="1"/>
</dbReference>
<dbReference type="InterPro" id="IPR043128">
    <property type="entry name" value="Rev_trsase/Diguanyl_cyclase"/>
</dbReference>
<dbReference type="Proteomes" id="UP000004259">
    <property type="component" value="Unassembled WGS sequence"/>
</dbReference>